<dbReference type="OrthoDB" id="9761531at2"/>
<organism evidence="9 10">
    <name type="scientific">Flavobacterium saccharophilum</name>
    <dbReference type="NCBI Taxonomy" id="29534"/>
    <lineage>
        <taxon>Bacteria</taxon>
        <taxon>Pseudomonadati</taxon>
        <taxon>Bacteroidota</taxon>
        <taxon>Flavobacteriia</taxon>
        <taxon>Flavobacteriales</taxon>
        <taxon>Flavobacteriaceae</taxon>
        <taxon>Flavobacterium</taxon>
    </lineage>
</organism>
<dbReference type="GO" id="GO:0005886">
    <property type="term" value="C:plasma membrane"/>
    <property type="evidence" value="ECO:0007669"/>
    <property type="project" value="UniProtKB-SubCell"/>
</dbReference>
<evidence type="ECO:0000256" key="6">
    <source>
        <dbReference type="SAM" id="Phobius"/>
    </source>
</evidence>
<gene>
    <name evidence="9" type="ORF">SAMN05444366_0878</name>
</gene>
<evidence type="ECO:0000256" key="5">
    <source>
        <dbReference type="ARBA" id="ARBA00023136"/>
    </source>
</evidence>
<sequence length="678" mass="78172">MKVLDFPLAKITFSFVFGIIGAYYWIPPITISVLYLFVGLLFLSIFYLFSKKNKNLNIFFGLSTFYTSFFIGVIALSINTDSLQESNYIHYKNAFESPHYISITIREKSKGNDYNDQYIGLINHIDNKYYSGRIIVNVAKDSIKNSLFVGNSIRVKTILQHNSLPKNPNQFDYGKYLANKQIYAQIYTSKLNIAVNTKIKKDIWFYTSHLHSRIIYNLEKAKFNKTEMNVALALILGQKQEISSEIKQDYQYSGVTHVLSVSGLHVGFIMLFILFILKPIQNTKKGSLLKLSTIIISLALFAIVSGLSPPVLRSVVMFSFLAIGSHLHRNSNTYHTLLVSILLILLFEPYFLFDARFQLSYIALFSILWLQPLLKNIWLPKNKIVKYIWEALTVSFAAQIGTFPICLYYFHQFPALFFVTNILILPVLSFIMIVGIVVMLISVFISCPIIIIKIFEKSIFLLNQIIHYVASFESFVIKNISFNCYHLISFYLFLVASIIWLKKPDHNKRIIVLVTIILVQISFIQTKREIESKHELIVFHSKKKTLITERRGKNTILFTNNLQYEKESKNDALQVYLVANFGVLKSINKIKNVLFFDGKKILLIDSSGTYPKKIKPDILILIASPKINADRVLEDLHPKIVIGDGTNSYSFQQQWKTSCYKKRVPFHSTNEKGFYRLN</sequence>
<proteinExistence type="predicted"/>
<keyword evidence="5 6" id="KW-0472">Membrane</keyword>
<evidence type="ECO:0000256" key="2">
    <source>
        <dbReference type="ARBA" id="ARBA00022475"/>
    </source>
</evidence>
<comment type="subcellular location">
    <subcellularLocation>
        <location evidence="1">Cell membrane</location>
        <topology evidence="1">Multi-pass membrane protein</topology>
    </subcellularLocation>
</comment>
<protein>
    <submittedName>
        <fullName evidence="9">Competence protein ComEC</fullName>
    </submittedName>
</protein>
<evidence type="ECO:0000256" key="4">
    <source>
        <dbReference type="ARBA" id="ARBA00022989"/>
    </source>
</evidence>
<evidence type="ECO:0000256" key="1">
    <source>
        <dbReference type="ARBA" id="ARBA00004651"/>
    </source>
</evidence>
<name>A0A1M7B0C2_9FLAO</name>
<feature type="transmembrane region" description="Helical" evidence="6">
    <location>
        <begin position="32"/>
        <end position="49"/>
    </location>
</feature>
<dbReference type="Pfam" id="PF03772">
    <property type="entry name" value="Competence"/>
    <property type="match status" value="1"/>
</dbReference>
<keyword evidence="4 6" id="KW-1133">Transmembrane helix</keyword>
<feature type="transmembrane region" description="Helical" evidence="6">
    <location>
        <begin position="334"/>
        <end position="353"/>
    </location>
</feature>
<feature type="transmembrane region" description="Helical" evidence="6">
    <location>
        <begin position="56"/>
        <end position="78"/>
    </location>
</feature>
<dbReference type="Proteomes" id="UP000184121">
    <property type="component" value="Unassembled WGS sequence"/>
</dbReference>
<feature type="domain" description="DUF4131" evidence="8">
    <location>
        <begin position="29"/>
        <end position="190"/>
    </location>
</feature>
<dbReference type="InterPro" id="IPR052159">
    <property type="entry name" value="Competence_DNA_uptake"/>
</dbReference>
<evidence type="ECO:0000313" key="9">
    <source>
        <dbReference type="EMBL" id="SHL48448.1"/>
    </source>
</evidence>
<dbReference type="PANTHER" id="PTHR30619">
    <property type="entry name" value="DNA INTERNALIZATION/COMPETENCE PROTEIN COMEC/REC2"/>
    <property type="match status" value="1"/>
</dbReference>
<feature type="domain" description="ComEC/Rec2-related protein" evidence="7">
    <location>
        <begin position="234"/>
        <end position="503"/>
    </location>
</feature>
<keyword evidence="3 6" id="KW-0812">Transmembrane</keyword>
<dbReference type="Pfam" id="PF13567">
    <property type="entry name" value="DUF4131"/>
    <property type="match status" value="1"/>
</dbReference>
<dbReference type="AlphaFoldDB" id="A0A1M7B0C2"/>
<dbReference type="EMBL" id="FRBY01000001">
    <property type="protein sequence ID" value="SHL48448.1"/>
    <property type="molecule type" value="Genomic_DNA"/>
</dbReference>
<keyword evidence="2" id="KW-1003">Cell membrane</keyword>
<dbReference type="PANTHER" id="PTHR30619:SF1">
    <property type="entry name" value="RECOMBINATION PROTEIN 2"/>
    <property type="match status" value="1"/>
</dbReference>
<feature type="transmembrane region" description="Helical" evidence="6">
    <location>
        <begin position="422"/>
        <end position="452"/>
    </location>
</feature>
<accession>A0A1M7B0C2</accession>
<feature type="transmembrane region" description="Helical" evidence="6">
    <location>
        <begin position="288"/>
        <end position="305"/>
    </location>
</feature>
<dbReference type="STRING" id="29534.SAMN05444366_0878"/>
<dbReference type="NCBIfam" id="TIGR00360">
    <property type="entry name" value="ComEC_N-term"/>
    <property type="match status" value="1"/>
</dbReference>
<evidence type="ECO:0000256" key="3">
    <source>
        <dbReference type="ARBA" id="ARBA00022692"/>
    </source>
</evidence>
<evidence type="ECO:0000259" key="8">
    <source>
        <dbReference type="Pfam" id="PF13567"/>
    </source>
</evidence>
<dbReference type="RefSeq" id="WP_072970359.1">
    <property type="nucleotide sequence ID" value="NZ_FRBY01000001.1"/>
</dbReference>
<dbReference type="InterPro" id="IPR004477">
    <property type="entry name" value="ComEC_N"/>
</dbReference>
<feature type="transmembrane region" description="Helical" evidence="6">
    <location>
        <begin position="254"/>
        <end position="276"/>
    </location>
</feature>
<feature type="transmembrane region" description="Helical" evidence="6">
    <location>
        <begin position="482"/>
        <end position="501"/>
    </location>
</feature>
<dbReference type="InterPro" id="IPR025405">
    <property type="entry name" value="DUF4131"/>
</dbReference>
<reference evidence="10" key="1">
    <citation type="submission" date="2016-11" db="EMBL/GenBank/DDBJ databases">
        <authorList>
            <person name="Varghese N."/>
            <person name="Submissions S."/>
        </authorList>
    </citation>
    <scope>NUCLEOTIDE SEQUENCE [LARGE SCALE GENOMIC DNA]</scope>
    <source>
        <strain evidence="10">DSM 1811</strain>
    </source>
</reference>
<evidence type="ECO:0000313" key="10">
    <source>
        <dbReference type="Proteomes" id="UP000184121"/>
    </source>
</evidence>
<evidence type="ECO:0000259" key="7">
    <source>
        <dbReference type="Pfam" id="PF03772"/>
    </source>
</evidence>
<feature type="transmembrane region" description="Helical" evidence="6">
    <location>
        <begin position="391"/>
        <end position="410"/>
    </location>
</feature>
<keyword evidence="10" id="KW-1185">Reference proteome</keyword>
<feature type="transmembrane region" description="Helical" evidence="6">
    <location>
        <begin position="7"/>
        <end position="26"/>
    </location>
</feature>